<evidence type="ECO:0000313" key="3">
    <source>
        <dbReference type="EMBL" id="KAF9493102.1"/>
    </source>
</evidence>
<feature type="compositionally biased region" description="Polar residues" evidence="1">
    <location>
        <begin position="8"/>
        <end position="20"/>
    </location>
</feature>
<proteinExistence type="predicted"/>
<dbReference type="Pfam" id="PF20415">
    <property type="entry name" value="DUF6699"/>
    <property type="match status" value="1"/>
</dbReference>
<dbReference type="InterPro" id="IPR046522">
    <property type="entry name" value="DUF6699"/>
</dbReference>
<gene>
    <name evidence="3" type="ORF">BDN71DRAFT_1145248</name>
</gene>
<evidence type="ECO:0000259" key="2">
    <source>
        <dbReference type="Pfam" id="PF20415"/>
    </source>
</evidence>
<reference evidence="3" key="1">
    <citation type="submission" date="2020-11" db="EMBL/GenBank/DDBJ databases">
        <authorList>
            <consortium name="DOE Joint Genome Institute"/>
            <person name="Ahrendt S."/>
            <person name="Riley R."/>
            <person name="Andreopoulos W."/>
            <person name="Labutti K."/>
            <person name="Pangilinan J."/>
            <person name="Ruiz-Duenas F.J."/>
            <person name="Barrasa J.M."/>
            <person name="Sanchez-Garcia M."/>
            <person name="Camarero S."/>
            <person name="Miyauchi S."/>
            <person name="Serrano A."/>
            <person name="Linde D."/>
            <person name="Babiker R."/>
            <person name="Drula E."/>
            <person name="Ayuso-Fernandez I."/>
            <person name="Pacheco R."/>
            <person name="Padilla G."/>
            <person name="Ferreira P."/>
            <person name="Barriuso J."/>
            <person name="Kellner H."/>
            <person name="Castanera R."/>
            <person name="Alfaro M."/>
            <person name="Ramirez L."/>
            <person name="Pisabarro A.G."/>
            <person name="Kuo A."/>
            <person name="Tritt A."/>
            <person name="Lipzen A."/>
            <person name="He G."/>
            <person name="Yan M."/>
            <person name="Ng V."/>
            <person name="Cullen D."/>
            <person name="Martin F."/>
            <person name="Rosso M.-N."/>
            <person name="Henrissat B."/>
            <person name="Hibbett D."/>
            <person name="Martinez A.T."/>
            <person name="Grigoriev I.V."/>
        </authorList>
    </citation>
    <scope>NUCLEOTIDE SEQUENCE</scope>
    <source>
        <strain evidence="3">ATCC 90797</strain>
    </source>
</reference>
<dbReference type="AlphaFoldDB" id="A0A9P6D6K6"/>
<name>A0A9P6D6K6_PLEER</name>
<keyword evidence="4" id="KW-1185">Reference proteome</keyword>
<dbReference type="OrthoDB" id="3224413at2759"/>
<dbReference type="EMBL" id="MU154590">
    <property type="protein sequence ID" value="KAF9493102.1"/>
    <property type="molecule type" value="Genomic_DNA"/>
</dbReference>
<evidence type="ECO:0000313" key="4">
    <source>
        <dbReference type="Proteomes" id="UP000807025"/>
    </source>
</evidence>
<comment type="caution">
    <text evidence="3">The sequence shown here is derived from an EMBL/GenBank/DDBJ whole genome shotgun (WGS) entry which is preliminary data.</text>
</comment>
<dbReference type="Proteomes" id="UP000807025">
    <property type="component" value="Unassembled WGS sequence"/>
</dbReference>
<sequence length="251" mass="27616">MHMHIGSPSPSTYSYDASKSPSHPAYYTHHTLSPGPSIPDHRIPVVQSPYGVTQPHYSPSVRAPQIGNIPLPSDSDQGGKLAHRAHGSGSSAFSLNPALVYNPSGVLYFNLMYPTETIRFKKAAHLPQLSESATHPCQSRLILRIYNQALQLDSSFAAENPNGLTLYDVLHRIYTWFHTGVSRQEMQALGPQQRAYLTDSFSRRTANNPNEYRAGVKRLDWLGQSTFFFGLSPAPDGSGAWIINVGAQPMA</sequence>
<organism evidence="3 4">
    <name type="scientific">Pleurotus eryngii</name>
    <name type="common">Boletus of the steppes</name>
    <dbReference type="NCBI Taxonomy" id="5323"/>
    <lineage>
        <taxon>Eukaryota</taxon>
        <taxon>Fungi</taxon>
        <taxon>Dikarya</taxon>
        <taxon>Basidiomycota</taxon>
        <taxon>Agaricomycotina</taxon>
        <taxon>Agaricomycetes</taxon>
        <taxon>Agaricomycetidae</taxon>
        <taxon>Agaricales</taxon>
        <taxon>Pleurotineae</taxon>
        <taxon>Pleurotaceae</taxon>
        <taxon>Pleurotus</taxon>
    </lineage>
</organism>
<protein>
    <recommendedName>
        <fullName evidence="2">DUF6699 domain-containing protein</fullName>
    </recommendedName>
</protein>
<evidence type="ECO:0000256" key="1">
    <source>
        <dbReference type="SAM" id="MobiDB-lite"/>
    </source>
</evidence>
<accession>A0A9P6D6K6</accession>
<feature type="domain" description="DUF6699" evidence="2">
    <location>
        <begin position="107"/>
        <end position="237"/>
    </location>
</feature>
<feature type="region of interest" description="Disordered" evidence="1">
    <location>
        <begin position="1"/>
        <end position="20"/>
    </location>
</feature>